<gene>
    <name evidence="1" type="ORF">CQA58_05185</name>
</gene>
<dbReference type="Proteomes" id="UP000257045">
    <property type="component" value="Unassembled WGS sequence"/>
</dbReference>
<name>A0A3D8J020_9HELI</name>
<organism evidence="1 2">
    <name type="scientific">Helicobacter brantae</name>
    <dbReference type="NCBI Taxonomy" id="375927"/>
    <lineage>
        <taxon>Bacteria</taxon>
        <taxon>Pseudomonadati</taxon>
        <taxon>Campylobacterota</taxon>
        <taxon>Epsilonproteobacteria</taxon>
        <taxon>Campylobacterales</taxon>
        <taxon>Helicobacteraceae</taxon>
        <taxon>Helicobacter</taxon>
    </lineage>
</organism>
<evidence type="ECO:0000313" key="2">
    <source>
        <dbReference type="Proteomes" id="UP000257045"/>
    </source>
</evidence>
<proteinExistence type="predicted"/>
<dbReference type="RefSeq" id="WP_115569661.1">
    <property type="nucleotide sequence ID" value="NZ_NXLV01000008.1"/>
</dbReference>
<dbReference type="InterPro" id="IPR003477">
    <property type="entry name" value="PemK-like"/>
</dbReference>
<dbReference type="Pfam" id="PF02452">
    <property type="entry name" value="PemK_toxin"/>
    <property type="match status" value="1"/>
</dbReference>
<accession>A0A3D8J020</accession>
<dbReference type="EMBL" id="NXLV01000008">
    <property type="protein sequence ID" value="RDU70566.1"/>
    <property type="molecule type" value="Genomic_DNA"/>
</dbReference>
<dbReference type="SUPFAM" id="SSF50118">
    <property type="entry name" value="Cell growth inhibitor/plasmid maintenance toxic component"/>
    <property type="match status" value="1"/>
</dbReference>
<dbReference type="GO" id="GO:0003677">
    <property type="term" value="F:DNA binding"/>
    <property type="evidence" value="ECO:0007669"/>
    <property type="project" value="InterPro"/>
</dbReference>
<evidence type="ECO:0000313" key="1">
    <source>
        <dbReference type="EMBL" id="RDU70566.1"/>
    </source>
</evidence>
<keyword evidence="2" id="KW-1185">Reference proteome</keyword>
<dbReference type="InterPro" id="IPR011067">
    <property type="entry name" value="Plasmid_toxin/cell-grow_inhib"/>
</dbReference>
<comment type="caution">
    <text evidence="1">The sequence shown here is derived from an EMBL/GenBank/DDBJ whole genome shotgun (WGS) entry which is preliminary data.</text>
</comment>
<dbReference type="Gene3D" id="2.30.30.110">
    <property type="match status" value="1"/>
</dbReference>
<dbReference type="OrthoDB" id="5325266at2"/>
<reference evidence="1 2" key="1">
    <citation type="submission" date="2018-04" db="EMBL/GenBank/DDBJ databases">
        <title>Novel Campyloabacter and Helicobacter Species and Strains.</title>
        <authorList>
            <person name="Mannion A.J."/>
            <person name="Shen Z."/>
            <person name="Fox J.G."/>
        </authorList>
    </citation>
    <scope>NUCLEOTIDE SEQUENCE [LARGE SCALE GENOMIC DNA]</scope>
    <source>
        <strain evidence="1 2">MIT 04-9366</strain>
    </source>
</reference>
<dbReference type="AlphaFoldDB" id="A0A3D8J020"/>
<protein>
    <submittedName>
        <fullName evidence="1">Toxin-antitoxin system protein</fullName>
    </submittedName>
</protein>
<sequence length="133" mass="15474">MQEQRFDEWNEVKKEVDKETKEKQVSIGKIYWCNVGVNVGREVYGKGSKFVRPVLVLNVLPNGTFLGVPLSSQTKNKSGFMFFKFKDSKQNTQVALLGQTRVFDVKRKSDYFSSVDYQTLKVIKENYKKYIVK</sequence>